<gene>
    <name evidence="2" type="ORF">DES52_12213</name>
</gene>
<dbReference type="Proteomes" id="UP000248326">
    <property type="component" value="Unassembled WGS sequence"/>
</dbReference>
<proteinExistence type="predicted"/>
<dbReference type="OrthoDB" id="60868at2"/>
<dbReference type="EMBL" id="QJSX01000022">
    <property type="protein sequence ID" value="PYE49467.1"/>
    <property type="molecule type" value="Genomic_DNA"/>
</dbReference>
<evidence type="ECO:0000313" key="3">
    <source>
        <dbReference type="Proteomes" id="UP000248326"/>
    </source>
</evidence>
<accession>A0A318RZK0</accession>
<evidence type="ECO:0000313" key="2">
    <source>
        <dbReference type="EMBL" id="PYE49467.1"/>
    </source>
</evidence>
<comment type="caution">
    <text evidence="2">The sequence shown here is derived from an EMBL/GenBank/DDBJ whole genome shotgun (WGS) entry which is preliminary data.</text>
</comment>
<protein>
    <submittedName>
        <fullName evidence="2">Uncharacterized protein</fullName>
    </submittedName>
</protein>
<organism evidence="2 3">
    <name type="scientific">Deinococcus yavapaiensis KR-236</name>
    <dbReference type="NCBI Taxonomy" id="694435"/>
    <lineage>
        <taxon>Bacteria</taxon>
        <taxon>Thermotogati</taxon>
        <taxon>Deinococcota</taxon>
        <taxon>Deinococci</taxon>
        <taxon>Deinococcales</taxon>
        <taxon>Deinococcaceae</taxon>
        <taxon>Deinococcus</taxon>
    </lineage>
</organism>
<evidence type="ECO:0000256" key="1">
    <source>
        <dbReference type="SAM" id="MobiDB-lite"/>
    </source>
</evidence>
<dbReference type="AlphaFoldDB" id="A0A318RZK0"/>
<reference evidence="2 3" key="1">
    <citation type="submission" date="2018-06" db="EMBL/GenBank/DDBJ databases">
        <title>Genomic Encyclopedia of Type Strains, Phase IV (KMG-IV): sequencing the most valuable type-strain genomes for metagenomic binning, comparative biology and taxonomic classification.</title>
        <authorList>
            <person name="Goeker M."/>
        </authorList>
    </citation>
    <scope>NUCLEOTIDE SEQUENCE [LARGE SCALE GENOMIC DNA]</scope>
    <source>
        <strain evidence="2 3">DSM 18048</strain>
    </source>
</reference>
<name>A0A318RZK0_9DEIO</name>
<keyword evidence="3" id="KW-1185">Reference proteome</keyword>
<feature type="region of interest" description="Disordered" evidence="1">
    <location>
        <begin position="1"/>
        <end position="23"/>
    </location>
</feature>
<dbReference type="RefSeq" id="WP_110888619.1">
    <property type="nucleotide sequence ID" value="NZ_QJSX01000022.1"/>
</dbReference>
<sequence length="400" mass="44588">MTVSSLSDGHPVVSHLPPSDEARLQQAQRDLLTKRQADLEFRRVLRESEQRPLPFPSVLSRPPVKLPTPIASPRPAKVIPTRRVPHAQPEVDVLDRTQRALTLAEAHFARLRPGVHDRARTVYAALVEAAYTLVALRGHSEHVTSYVYFTVLDALPVATNLSAATCERALSDLRDVGLVHTRRWYTSARFPTADGTFEPQRCCGGVFVCVLLRARVGARAHLRPEDLTAAPRDLDADRKRGRTAWQLRKEVAEKRVRESSSYPDRKVGIKGLLQWTLENPTSTPSVGVDSLTAANDPADVVWNLSAVLSTTPQARGDAIEAAATALARLYRDPGSIKHYCRLLHRAVTAEFQGIPALSRLQFTLQRVLIHMRETPPRRPGAIIIRELKLSGWWNEVYRAA</sequence>